<dbReference type="SMART" id="SM00347">
    <property type="entry name" value="HTH_MARR"/>
    <property type="match status" value="1"/>
</dbReference>
<sequence length="142" mass="16251">MSEMNELLCDCLYFSANKLARIMTKMADEEFRITGLSPTYAFLVSIVNEKPGISQKDIGEALHITPSTITRFIDKLENSGYVNRRTEGKNSFIYSTEKGMELQKDINRAWSNLQQRYSKSVGKDEYVKVTEMINSVCSKLEK</sequence>
<evidence type="ECO:0000313" key="5">
    <source>
        <dbReference type="EMBL" id="QAA33791.1"/>
    </source>
</evidence>
<protein>
    <submittedName>
        <fullName evidence="5">MarR family transcriptional regulator</fullName>
    </submittedName>
</protein>
<evidence type="ECO:0000256" key="2">
    <source>
        <dbReference type="ARBA" id="ARBA00023125"/>
    </source>
</evidence>
<dbReference type="GO" id="GO:0003700">
    <property type="term" value="F:DNA-binding transcription factor activity"/>
    <property type="evidence" value="ECO:0007669"/>
    <property type="project" value="InterPro"/>
</dbReference>
<keyword evidence="1" id="KW-0805">Transcription regulation</keyword>
<keyword evidence="2" id="KW-0238">DNA-binding</keyword>
<dbReference type="AlphaFoldDB" id="A0A3R5X3S4"/>
<dbReference type="PANTHER" id="PTHR42756">
    <property type="entry name" value="TRANSCRIPTIONAL REGULATOR, MARR"/>
    <property type="match status" value="1"/>
</dbReference>
<keyword evidence="3" id="KW-0804">Transcription</keyword>
<reference evidence="5 6" key="1">
    <citation type="submission" date="2018-01" db="EMBL/GenBank/DDBJ databases">
        <title>Genome Sequencing and Assembly of Anaerobacter polyendosporus strain CT4.</title>
        <authorList>
            <person name="Tachaapaikoon C."/>
            <person name="Sutheeworapong S."/>
            <person name="Jenjaroenpun P."/>
            <person name="Wongsurawat T."/>
            <person name="Nookeaw I."/>
            <person name="Cheawchanlertfa P."/>
            <person name="Kosugi A."/>
            <person name="Cheevadhanarak S."/>
            <person name="Ratanakhanokchai K."/>
        </authorList>
    </citation>
    <scope>NUCLEOTIDE SEQUENCE [LARGE SCALE GENOMIC DNA]</scope>
    <source>
        <strain evidence="5 6">CT4</strain>
    </source>
</reference>
<dbReference type="GO" id="GO:0003677">
    <property type="term" value="F:DNA binding"/>
    <property type="evidence" value="ECO:0007669"/>
    <property type="project" value="UniProtKB-KW"/>
</dbReference>
<dbReference type="EMBL" id="CP025746">
    <property type="protein sequence ID" value="QAA33791.1"/>
    <property type="molecule type" value="Genomic_DNA"/>
</dbReference>
<dbReference type="InterPro" id="IPR036388">
    <property type="entry name" value="WH-like_DNA-bd_sf"/>
</dbReference>
<accession>A0A3R5X3S4</accession>
<dbReference type="Proteomes" id="UP000286268">
    <property type="component" value="Chromosome"/>
</dbReference>
<dbReference type="InterPro" id="IPR000835">
    <property type="entry name" value="HTH_MarR-typ"/>
</dbReference>
<evidence type="ECO:0000256" key="3">
    <source>
        <dbReference type="ARBA" id="ARBA00023163"/>
    </source>
</evidence>
<evidence type="ECO:0000256" key="1">
    <source>
        <dbReference type="ARBA" id="ARBA00023015"/>
    </source>
</evidence>
<dbReference type="Gene3D" id="1.10.10.10">
    <property type="entry name" value="Winged helix-like DNA-binding domain superfamily/Winged helix DNA-binding domain"/>
    <property type="match status" value="1"/>
</dbReference>
<dbReference type="KEGG" id="cmah:C1I91_20350"/>
<feature type="domain" description="HTH marR-type" evidence="4">
    <location>
        <begin position="9"/>
        <end position="138"/>
    </location>
</feature>
<gene>
    <name evidence="5" type="ORF">C1I91_20350</name>
</gene>
<dbReference type="PANTHER" id="PTHR42756:SF1">
    <property type="entry name" value="TRANSCRIPTIONAL REPRESSOR OF EMRAB OPERON"/>
    <property type="match status" value="1"/>
</dbReference>
<proteinExistence type="predicted"/>
<dbReference type="Pfam" id="PF01047">
    <property type="entry name" value="MarR"/>
    <property type="match status" value="1"/>
</dbReference>
<dbReference type="InterPro" id="IPR036390">
    <property type="entry name" value="WH_DNA-bd_sf"/>
</dbReference>
<dbReference type="OrthoDB" id="1551170at2"/>
<name>A0A3R5X3S4_9CLOT</name>
<evidence type="ECO:0000313" key="6">
    <source>
        <dbReference type="Proteomes" id="UP000286268"/>
    </source>
</evidence>
<dbReference type="SUPFAM" id="SSF46785">
    <property type="entry name" value="Winged helix' DNA-binding domain"/>
    <property type="match status" value="1"/>
</dbReference>
<dbReference type="PRINTS" id="PR00598">
    <property type="entry name" value="HTHMARR"/>
</dbReference>
<dbReference type="RefSeq" id="WP_128214512.1">
    <property type="nucleotide sequence ID" value="NZ_CP025746.1"/>
</dbReference>
<dbReference type="PROSITE" id="PS50995">
    <property type="entry name" value="HTH_MARR_2"/>
    <property type="match status" value="1"/>
</dbReference>
<keyword evidence="6" id="KW-1185">Reference proteome</keyword>
<evidence type="ECO:0000259" key="4">
    <source>
        <dbReference type="PROSITE" id="PS50995"/>
    </source>
</evidence>
<organism evidence="5 6">
    <name type="scientific">Clostridium manihotivorum</name>
    <dbReference type="NCBI Taxonomy" id="2320868"/>
    <lineage>
        <taxon>Bacteria</taxon>
        <taxon>Bacillati</taxon>
        <taxon>Bacillota</taxon>
        <taxon>Clostridia</taxon>
        <taxon>Eubacteriales</taxon>
        <taxon>Clostridiaceae</taxon>
        <taxon>Clostridium</taxon>
    </lineage>
</organism>